<feature type="domain" description="Cytochrome b5 heme-binding" evidence="11">
    <location>
        <begin position="25"/>
        <end position="95"/>
    </location>
</feature>
<evidence type="ECO:0000256" key="4">
    <source>
        <dbReference type="ARBA" id="ARBA00022723"/>
    </source>
</evidence>
<dbReference type="SMART" id="SM01117">
    <property type="entry name" value="Cyt-b5"/>
    <property type="match status" value="1"/>
</dbReference>
<evidence type="ECO:0000256" key="7">
    <source>
        <dbReference type="ARBA" id="ARBA00023273"/>
    </source>
</evidence>
<accession>A0A6A4UYH8</accession>
<evidence type="ECO:0000256" key="10">
    <source>
        <dbReference type="ARBA" id="ARBA00046139"/>
    </source>
</evidence>
<evidence type="ECO:0000256" key="3">
    <source>
        <dbReference type="ARBA" id="ARBA00022617"/>
    </source>
</evidence>
<dbReference type="PANTHER" id="PTHR21281:SF0">
    <property type="entry name" value="CYTOCHROME B5 DOMAIN-CONTAINING PROTEIN 1"/>
    <property type="match status" value="1"/>
</dbReference>
<gene>
    <name evidence="12" type="primary">cyb5d1</name>
    <name evidence="12" type="ORF">FJT64_014002</name>
</gene>
<evidence type="ECO:0000313" key="12">
    <source>
        <dbReference type="EMBL" id="KAF0287616.1"/>
    </source>
</evidence>
<dbReference type="InterPro" id="IPR052320">
    <property type="entry name" value="Cytochrome_b5_domain"/>
</dbReference>
<dbReference type="Gene3D" id="3.10.120.10">
    <property type="entry name" value="Cytochrome b5-like heme/steroid binding domain"/>
    <property type="match status" value="1"/>
</dbReference>
<dbReference type="SUPFAM" id="SSF55856">
    <property type="entry name" value="Cytochrome b5-like heme/steroid binding domain"/>
    <property type="match status" value="1"/>
</dbReference>
<dbReference type="GO" id="GO:0005930">
    <property type="term" value="C:axoneme"/>
    <property type="evidence" value="ECO:0007669"/>
    <property type="project" value="UniProtKB-SubCell"/>
</dbReference>
<proteinExistence type="inferred from homology"/>
<evidence type="ECO:0000256" key="9">
    <source>
        <dbReference type="ARBA" id="ARBA00040649"/>
    </source>
</evidence>
<evidence type="ECO:0000256" key="8">
    <source>
        <dbReference type="ARBA" id="ARBA00038168"/>
    </source>
</evidence>
<dbReference type="Proteomes" id="UP000440578">
    <property type="component" value="Unassembled WGS sequence"/>
</dbReference>
<protein>
    <recommendedName>
        <fullName evidence="9">Cytochrome b5 domain-containing protein 1</fullName>
    </recommendedName>
</protein>
<evidence type="ECO:0000313" key="13">
    <source>
        <dbReference type="Proteomes" id="UP000440578"/>
    </source>
</evidence>
<dbReference type="GO" id="GO:0003341">
    <property type="term" value="P:cilium movement"/>
    <property type="evidence" value="ECO:0007669"/>
    <property type="project" value="TreeGrafter"/>
</dbReference>
<dbReference type="PANTHER" id="PTHR21281">
    <property type="entry name" value="CYTOCHROME B5 DOMAIN-CONTAINING PROTEIN 1"/>
    <property type="match status" value="1"/>
</dbReference>
<keyword evidence="2" id="KW-0963">Cytoplasm</keyword>
<dbReference type="PROSITE" id="PS50255">
    <property type="entry name" value="CYTOCHROME_B5_2"/>
    <property type="match status" value="1"/>
</dbReference>
<dbReference type="EMBL" id="VIIS01002179">
    <property type="protein sequence ID" value="KAF0287616.1"/>
    <property type="molecule type" value="Genomic_DNA"/>
</dbReference>
<sequence>MDHKAEDQLTKLLDIEVSKDTKRSRYLNAAAEVKLHNKPTDIWVSFLGRVYDVTKMVYKNRADPRIKPLLAYAGKDISHWFDPKTRDVQCPYLPHGQLLGTPPPFPSATWANDTGRPWWRDEALYFVGLLSARTRRIRLVNMLTRTETTLAVPEECTMWEILQRHLPHNSHAASYVWKYGDRLLDMDKTLEQNGIPDQYQEFYKLDMDEDSYLPAIFLHYSDDLTEV</sequence>
<evidence type="ECO:0000259" key="11">
    <source>
        <dbReference type="PROSITE" id="PS50255"/>
    </source>
</evidence>
<dbReference type="Pfam" id="PF00173">
    <property type="entry name" value="Cyt-b5"/>
    <property type="match status" value="1"/>
</dbReference>
<evidence type="ECO:0000256" key="5">
    <source>
        <dbReference type="ARBA" id="ARBA00023004"/>
    </source>
</evidence>
<dbReference type="InterPro" id="IPR001199">
    <property type="entry name" value="Cyt_B5-like_heme/steroid-bd"/>
</dbReference>
<reference evidence="12 13" key="1">
    <citation type="submission" date="2019-07" db="EMBL/GenBank/DDBJ databases">
        <title>Draft genome assembly of a fouling barnacle, Amphibalanus amphitrite (Darwin, 1854): The first reference genome for Thecostraca.</title>
        <authorList>
            <person name="Kim W."/>
        </authorList>
    </citation>
    <scope>NUCLEOTIDE SEQUENCE [LARGE SCALE GENOMIC DNA]</scope>
    <source>
        <strain evidence="12">SNU_AA5</strain>
        <tissue evidence="12">Soma without cirri and trophi</tissue>
    </source>
</reference>
<dbReference type="AlphaFoldDB" id="A0A6A4UYH8"/>
<keyword evidence="5" id="KW-0408">Iron</keyword>
<evidence type="ECO:0000256" key="2">
    <source>
        <dbReference type="ARBA" id="ARBA00022490"/>
    </source>
</evidence>
<comment type="subcellular location">
    <subcellularLocation>
        <location evidence="1">Cytoplasm</location>
        <location evidence="1">Cytoskeleton</location>
        <location evidence="1">Cilium axoneme</location>
    </subcellularLocation>
</comment>
<organism evidence="12 13">
    <name type="scientific">Amphibalanus amphitrite</name>
    <name type="common">Striped barnacle</name>
    <name type="synonym">Balanus amphitrite</name>
    <dbReference type="NCBI Taxonomy" id="1232801"/>
    <lineage>
        <taxon>Eukaryota</taxon>
        <taxon>Metazoa</taxon>
        <taxon>Ecdysozoa</taxon>
        <taxon>Arthropoda</taxon>
        <taxon>Crustacea</taxon>
        <taxon>Multicrustacea</taxon>
        <taxon>Cirripedia</taxon>
        <taxon>Thoracica</taxon>
        <taxon>Thoracicalcarea</taxon>
        <taxon>Balanomorpha</taxon>
        <taxon>Balanoidea</taxon>
        <taxon>Balanidae</taxon>
        <taxon>Amphibalaninae</taxon>
        <taxon>Amphibalanus</taxon>
    </lineage>
</organism>
<comment type="similarity">
    <text evidence="8">Belongs to the cytochrome b5 family.</text>
</comment>
<evidence type="ECO:0000256" key="6">
    <source>
        <dbReference type="ARBA" id="ARBA00023212"/>
    </source>
</evidence>
<keyword evidence="3" id="KW-0349">Heme</keyword>
<keyword evidence="6" id="KW-0206">Cytoskeleton</keyword>
<keyword evidence="4" id="KW-0479">Metal-binding</keyword>
<dbReference type="InterPro" id="IPR036400">
    <property type="entry name" value="Cyt_B5-like_heme/steroid_sf"/>
</dbReference>
<dbReference type="GO" id="GO:0046872">
    <property type="term" value="F:metal ion binding"/>
    <property type="evidence" value="ECO:0007669"/>
    <property type="project" value="UniProtKB-KW"/>
</dbReference>
<dbReference type="OrthoDB" id="260091at2759"/>
<name>A0A6A4UYH8_AMPAM</name>
<evidence type="ECO:0000256" key="1">
    <source>
        <dbReference type="ARBA" id="ARBA00004430"/>
    </source>
</evidence>
<keyword evidence="7" id="KW-0966">Cell projection</keyword>
<keyword evidence="13" id="KW-1185">Reference proteome</keyword>
<comment type="function">
    <text evidence="10">Radial spoke stalk protein that binds heme under oxidizing conditions. Required for the coordinated beating of multiple cilia maybe by functioning in a redox signaling pathway.</text>
</comment>
<comment type="caution">
    <text evidence="12">The sequence shown here is derived from an EMBL/GenBank/DDBJ whole genome shotgun (WGS) entry which is preliminary data.</text>
</comment>